<evidence type="ECO:0000256" key="3">
    <source>
        <dbReference type="ARBA" id="ARBA00022833"/>
    </source>
</evidence>
<dbReference type="SMART" id="SM00396">
    <property type="entry name" value="ZnF_UBR1"/>
    <property type="match status" value="2"/>
</dbReference>
<keyword evidence="3" id="KW-0862">Zinc</keyword>
<comment type="caution">
    <text evidence="6">The sequence shown here is derived from an EMBL/GenBank/DDBJ whole genome shotgun (WGS) entry which is preliminary data.</text>
</comment>
<organism evidence="6 7">
    <name type="scientific">Tritrichomonas musculus</name>
    <dbReference type="NCBI Taxonomy" id="1915356"/>
    <lineage>
        <taxon>Eukaryota</taxon>
        <taxon>Metamonada</taxon>
        <taxon>Parabasalia</taxon>
        <taxon>Tritrichomonadida</taxon>
        <taxon>Tritrichomonadidae</taxon>
        <taxon>Tritrichomonas</taxon>
    </lineage>
</organism>
<feature type="domain" description="UBR-type" evidence="5">
    <location>
        <begin position="35"/>
        <end position="108"/>
    </location>
</feature>
<sequence length="174" mass="19860">MKNNEEQQLTSIENERNYTYFEVQAFRNPKSDIKLFCTFAATSEKFIDQKYYRCNTCGLSAKKSMGICEHCMKCCHKGHDVCLAFDADASVQSFCDCPGKCKCQCMPETNDLPCTACETNGKPINQPMFYCNDCDKSCELLICQNCAIKFHHGHQLVYLGIVESEICQNEEFNK</sequence>
<accession>A0ABR2KMH1</accession>
<name>A0ABR2KMH1_9EUKA</name>
<feature type="zinc finger region" description="UBR-type" evidence="4">
    <location>
        <begin position="35"/>
        <end position="108"/>
    </location>
</feature>
<evidence type="ECO:0000313" key="6">
    <source>
        <dbReference type="EMBL" id="KAK8892334.1"/>
    </source>
</evidence>
<proteinExistence type="predicted"/>
<evidence type="ECO:0000256" key="4">
    <source>
        <dbReference type="PROSITE-ProRule" id="PRU00508"/>
    </source>
</evidence>
<evidence type="ECO:0000313" key="7">
    <source>
        <dbReference type="Proteomes" id="UP001470230"/>
    </source>
</evidence>
<dbReference type="InterPro" id="IPR003126">
    <property type="entry name" value="Znf_UBR"/>
</dbReference>
<keyword evidence="2" id="KW-0863">Zinc-finger</keyword>
<dbReference type="Proteomes" id="UP001470230">
    <property type="component" value="Unassembled WGS sequence"/>
</dbReference>
<evidence type="ECO:0000256" key="2">
    <source>
        <dbReference type="ARBA" id="ARBA00022771"/>
    </source>
</evidence>
<gene>
    <name evidence="6" type="ORF">M9Y10_029560</name>
</gene>
<keyword evidence="1" id="KW-0479">Metal-binding</keyword>
<reference evidence="6 7" key="1">
    <citation type="submission" date="2024-04" db="EMBL/GenBank/DDBJ databases">
        <title>Tritrichomonas musculus Genome.</title>
        <authorList>
            <person name="Alves-Ferreira E."/>
            <person name="Grigg M."/>
            <person name="Lorenzi H."/>
            <person name="Galac M."/>
        </authorList>
    </citation>
    <scope>NUCLEOTIDE SEQUENCE [LARGE SCALE GENOMIC DNA]</scope>
    <source>
        <strain evidence="6 7">EAF2021</strain>
    </source>
</reference>
<evidence type="ECO:0000259" key="5">
    <source>
        <dbReference type="PROSITE" id="PS51157"/>
    </source>
</evidence>
<keyword evidence="7" id="KW-1185">Reference proteome</keyword>
<dbReference type="PROSITE" id="PS51157">
    <property type="entry name" value="ZF_UBR"/>
    <property type="match status" value="1"/>
</dbReference>
<protein>
    <submittedName>
        <fullName evidence="6">Perineurial glial growth</fullName>
    </submittedName>
</protein>
<evidence type="ECO:0000256" key="1">
    <source>
        <dbReference type="ARBA" id="ARBA00022723"/>
    </source>
</evidence>
<dbReference type="EMBL" id="JAPFFF010000004">
    <property type="protein sequence ID" value="KAK8892334.1"/>
    <property type="molecule type" value="Genomic_DNA"/>
</dbReference>